<keyword evidence="2" id="KW-1185">Reference proteome</keyword>
<reference evidence="1 2" key="1">
    <citation type="submission" date="2022-07" db="EMBL/GenBank/DDBJ databases">
        <title>Genome-wide signatures of adaptation to extreme environments.</title>
        <authorList>
            <person name="Cho C.H."/>
            <person name="Yoon H.S."/>
        </authorList>
    </citation>
    <scope>NUCLEOTIDE SEQUENCE [LARGE SCALE GENOMIC DNA]</scope>
    <source>
        <strain evidence="1 2">108.79 E11</strain>
    </source>
</reference>
<comment type="caution">
    <text evidence="1">The sequence shown here is derived from an EMBL/GenBank/DDBJ whole genome shotgun (WGS) entry which is preliminary data.</text>
</comment>
<name>A0AAV9I5J5_9RHOD</name>
<protein>
    <submittedName>
        <fullName evidence="1">Uncharacterized protein</fullName>
    </submittedName>
</protein>
<evidence type="ECO:0000313" key="1">
    <source>
        <dbReference type="EMBL" id="KAK4522403.1"/>
    </source>
</evidence>
<evidence type="ECO:0000313" key="2">
    <source>
        <dbReference type="Proteomes" id="UP001300502"/>
    </source>
</evidence>
<accession>A0AAV9I5J5</accession>
<organism evidence="1 2">
    <name type="scientific">Galdieria yellowstonensis</name>
    <dbReference type="NCBI Taxonomy" id="3028027"/>
    <lineage>
        <taxon>Eukaryota</taxon>
        <taxon>Rhodophyta</taxon>
        <taxon>Bangiophyceae</taxon>
        <taxon>Galdieriales</taxon>
        <taxon>Galdieriaceae</taxon>
        <taxon>Galdieria</taxon>
    </lineage>
</organism>
<dbReference type="Proteomes" id="UP001300502">
    <property type="component" value="Unassembled WGS sequence"/>
</dbReference>
<dbReference type="AlphaFoldDB" id="A0AAV9I5J5"/>
<sequence length="510" mass="57929">MSGFSMELLSNETVREWLLCRSEPSLPATVVETAFPLRAYLQFDTFSVTCDYLVKPLGVVNGILLGYVLGDPYSFALSQNWGPMVHPACRRFVLNLKTQEFLEFHWYLHNDTLLANWMKFPTSKHRLRYFVLYEAPPPGKIPFKLLSSVELVLQRTESGKHQMLSASDDLFTLLPPVEQSLQNIPSALEFATLLLGTFSGTFRWTQYDPDTLTVTEDELYAYSVTICTRTHAEDIRLRELRRLCYPNLQVDSPVPEFHNKKYVDSNDNKLDSPLINNVFEDQQINFSLSCNDTFIPSSLCSGTSVELQSDANVVCHTSELENCQTCSDNSFAQNFVGGYRNGSFKRGRSSNENTGLLWTHSWNFAPQEYFDSYSSNTSSTDNSMLERKVDPASTGTHYECDYLFVNDFFDVAEDQVPEHCTSSRNESEFSSFSSMASEYNIKRTLSGISLSEYWSNEDDILTSVELPCLDYSIWDVPPQDSEVSSLPRTTENDIATIFLNDGDWILGSDV</sequence>
<dbReference type="EMBL" id="JANCYU010000004">
    <property type="protein sequence ID" value="KAK4522403.1"/>
    <property type="molecule type" value="Genomic_DNA"/>
</dbReference>
<proteinExistence type="predicted"/>
<gene>
    <name evidence="1" type="ORF">GAYE_HTGSCF06PCTG21G0289</name>
</gene>